<dbReference type="EMBL" id="LSYS01006880">
    <property type="protein sequence ID" value="OPJ73732.1"/>
    <property type="molecule type" value="Genomic_DNA"/>
</dbReference>
<dbReference type="Proteomes" id="UP000190648">
    <property type="component" value="Unassembled WGS sequence"/>
</dbReference>
<evidence type="ECO:0000313" key="1">
    <source>
        <dbReference type="EMBL" id="OPJ73732.1"/>
    </source>
</evidence>
<name>A0A1V4JNF4_PATFA</name>
<organism evidence="1 2">
    <name type="scientific">Patagioenas fasciata monilis</name>
    <dbReference type="NCBI Taxonomy" id="372326"/>
    <lineage>
        <taxon>Eukaryota</taxon>
        <taxon>Metazoa</taxon>
        <taxon>Chordata</taxon>
        <taxon>Craniata</taxon>
        <taxon>Vertebrata</taxon>
        <taxon>Euteleostomi</taxon>
        <taxon>Archelosauria</taxon>
        <taxon>Archosauria</taxon>
        <taxon>Dinosauria</taxon>
        <taxon>Saurischia</taxon>
        <taxon>Theropoda</taxon>
        <taxon>Coelurosauria</taxon>
        <taxon>Aves</taxon>
        <taxon>Neognathae</taxon>
        <taxon>Neoaves</taxon>
        <taxon>Columbimorphae</taxon>
        <taxon>Columbiformes</taxon>
        <taxon>Columbidae</taxon>
        <taxon>Patagioenas</taxon>
    </lineage>
</organism>
<proteinExistence type="predicted"/>
<protein>
    <submittedName>
        <fullName evidence="1">Uncharacterized protein</fullName>
    </submittedName>
</protein>
<dbReference type="AlphaFoldDB" id="A0A1V4JNF4"/>
<reference evidence="1 2" key="1">
    <citation type="submission" date="2016-02" db="EMBL/GenBank/DDBJ databases">
        <title>Band-tailed pigeon sequencing and assembly.</title>
        <authorList>
            <person name="Soares A.E."/>
            <person name="Novak B.J."/>
            <person name="Rice E.S."/>
            <person name="O'Connell B."/>
            <person name="Chang D."/>
            <person name="Weber S."/>
            <person name="Shapiro B."/>
        </authorList>
    </citation>
    <scope>NUCLEOTIDE SEQUENCE [LARGE SCALE GENOMIC DNA]</scope>
    <source>
        <strain evidence="1">BTP2013</strain>
        <tissue evidence="1">Blood</tissue>
    </source>
</reference>
<evidence type="ECO:0000313" key="2">
    <source>
        <dbReference type="Proteomes" id="UP000190648"/>
    </source>
</evidence>
<accession>A0A1V4JNF4</accession>
<comment type="caution">
    <text evidence="1">The sequence shown here is derived from an EMBL/GenBank/DDBJ whole genome shotgun (WGS) entry which is preliminary data.</text>
</comment>
<keyword evidence="2" id="KW-1185">Reference proteome</keyword>
<sequence length="97" mass="10572">MATGELVSKLGKLSSREEIITEQGCRSPESKPLPHLLPQAPFFRGLCSVSVGHIIQALEVGESAGRENQYAICGRRGRKELELCRCGRVGGRQPVLQ</sequence>
<gene>
    <name evidence="1" type="ORF">AV530_013204</name>
</gene>